<dbReference type="AlphaFoldDB" id="A0A3B0YQZ7"/>
<dbReference type="Pfam" id="PF05222">
    <property type="entry name" value="AlaDh_PNT_N"/>
    <property type="match status" value="1"/>
</dbReference>
<evidence type="ECO:0000313" key="6">
    <source>
        <dbReference type="EMBL" id="VAW70886.1"/>
    </source>
</evidence>
<dbReference type="GO" id="GO:0042853">
    <property type="term" value="P:L-alanine catabolic process"/>
    <property type="evidence" value="ECO:0007669"/>
    <property type="project" value="InterPro"/>
</dbReference>
<reference evidence="6" key="1">
    <citation type="submission" date="2018-06" db="EMBL/GenBank/DDBJ databases">
        <authorList>
            <person name="Zhirakovskaya E."/>
        </authorList>
    </citation>
    <scope>NUCLEOTIDE SEQUENCE</scope>
</reference>
<protein>
    <recommendedName>
        <fullName evidence="2">alanine dehydrogenase</fullName>
        <ecNumber evidence="2">1.4.1.1</ecNumber>
    </recommendedName>
</protein>
<dbReference type="SUPFAM" id="SSF52283">
    <property type="entry name" value="Formate/glycerate dehydrogenase catalytic domain-like"/>
    <property type="match status" value="1"/>
</dbReference>
<dbReference type="Pfam" id="PF01262">
    <property type="entry name" value="AlaDh_PNT_C"/>
    <property type="match status" value="1"/>
</dbReference>
<gene>
    <name evidence="6" type="ORF">MNBD_GAMMA10-2042</name>
</gene>
<evidence type="ECO:0000259" key="5">
    <source>
        <dbReference type="SMART" id="SM01003"/>
    </source>
</evidence>
<evidence type="ECO:0000256" key="2">
    <source>
        <dbReference type="ARBA" id="ARBA00012897"/>
    </source>
</evidence>
<dbReference type="Gene3D" id="3.40.50.720">
    <property type="entry name" value="NAD(P)-binding Rossmann-like Domain"/>
    <property type="match status" value="2"/>
</dbReference>
<dbReference type="InterPro" id="IPR007886">
    <property type="entry name" value="AlaDH/PNT_N"/>
</dbReference>
<dbReference type="EMBL" id="UOFJ01000557">
    <property type="protein sequence ID" value="VAW70886.1"/>
    <property type="molecule type" value="Genomic_DNA"/>
</dbReference>
<evidence type="ECO:0000256" key="3">
    <source>
        <dbReference type="ARBA" id="ARBA00023002"/>
    </source>
</evidence>
<dbReference type="NCBIfam" id="TIGR00518">
    <property type="entry name" value="alaDH"/>
    <property type="match status" value="1"/>
</dbReference>
<dbReference type="PANTHER" id="PTHR42795:SF1">
    <property type="entry name" value="ALANINE DEHYDROGENASE"/>
    <property type="match status" value="1"/>
</dbReference>
<dbReference type="PANTHER" id="PTHR42795">
    <property type="entry name" value="ALANINE DEHYDROGENASE"/>
    <property type="match status" value="1"/>
</dbReference>
<accession>A0A3B0YQZ7</accession>
<dbReference type="InterPro" id="IPR008141">
    <property type="entry name" value="Ala_DH"/>
</dbReference>
<dbReference type="SMART" id="SM01002">
    <property type="entry name" value="AlaDh_PNT_C"/>
    <property type="match status" value="1"/>
</dbReference>
<dbReference type="InterPro" id="IPR007698">
    <property type="entry name" value="AlaDH/PNT_NAD(H)-bd"/>
</dbReference>
<feature type="domain" description="Alanine dehydrogenase/pyridine nucleotide transhydrogenase NAD(H)-binding" evidence="4">
    <location>
        <begin position="149"/>
        <end position="296"/>
    </location>
</feature>
<evidence type="ECO:0000256" key="1">
    <source>
        <dbReference type="ARBA" id="ARBA00005689"/>
    </source>
</evidence>
<proteinExistence type="inferred from homology"/>
<name>A0A3B0YQZ7_9ZZZZ</name>
<dbReference type="SUPFAM" id="SSF51735">
    <property type="entry name" value="NAD(P)-binding Rossmann-fold domains"/>
    <property type="match status" value="1"/>
</dbReference>
<dbReference type="EC" id="1.4.1.1" evidence="2"/>
<dbReference type="SMART" id="SM01003">
    <property type="entry name" value="AlaDh_PNT_N"/>
    <property type="match status" value="1"/>
</dbReference>
<dbReference type="GO" id="GO:0005886">
    <property type="term" value="C:plasma membrane"/>
    <property type="evidence" value="ECO:0007669"/>
    <property type="project" value="TreeGrafter"/>
</dbReference>
<evidence type="ECO:0000259" key="4">
    <source>
        <dbReference type="SMART" id="SM01002"/>
    </source>
</evidence>
<dbReference type="InterPro" id="IPR036291">
    <property type="entry name" value="NAD(P)-bd_dom_sf"/>
</dbReference>
<organism evidence="6">
    <name type="scientific">hydrothermal vent metagenome</name>
    <dbReference type="NCBI Taxonomy" id="652676"/>
    <lineage>
        <taxon>unclassified sequences</taxon>
        <taxon>metagenomes</taxon>
        <taxon>ecological metagenomes</taxon>
    </lineage>
</organism>
<dbReference type="GO" id="GO:0000286">
    <property type="term" value="F:alanine dehydrogenase activity"/>
    <property type="evidence" value="ECO:0007669"/>
    <property type="project" value="UniProtKB-EC"/>
</dbReference>
<keyword evidence="3 6" id="KW-0560">Oxidoreductase</keyword>
<dbReference type="CDD" id="cd05305">
    <property type="entry name" value="L-AlaDH"/>
    <property type="match status" value="1"/>
</dbReference>
<feature type="domain" description="Alanine dehydrogenase/pyridine nucleotide transhydrogenase N-terminal" evidence="5">
    <location>
        <begin position="4"/>
        <end position="137"/>
    </location>
</feature>
<sequence>MKIGIPAETKVLEGRVALIPASCAALIRQGNEVFIEAGAGRLSGYKDEEYTAQGVVLAENGAELYQQAQLIVKVKEPVEQDLRHLRSHHMLFCYLHLAASLQLTRTLCDIGLTAIAFETVTDEAGYLPLLKPMSEIAGTLAVQIGTHLLHQPQGGMGLMLGGLSMTERGHVVVLGGGAAGGAAVKQAAACGAMVTVIDRDVGRLEALTQQYDTVRGVLSSEISIAQAVNEADLLIGAVLLPGLHAPRLVSESQVKCMKPGSVIIDVSVDQGGCIETIRPTDYQNPTYMAHDVLHFGVTNMPGAVPRTASQALSSVILPYVQQLCEAGWEQREGLLNGVNVRKGKIDNPLIAQAFEQNGG</sequence>
<comment type="similarity">
    <text evidence="1">Belongs to the AlaDH/PNT family.</text>
</comment>